<sequence>MKKSLGMAVAVSALICATSVLAAPLKLTPANPQPGSLKSGLNVSYGYAADKFKSLSLARSIFEATGKPGKPLRGLDYRDNEFGEMALTSTAAWYVTARITGYYYFAAPGDYDIEFFVNDGLDARIGGQQVGYFDGIQGCEGTVVVPVHAPSAGWYDVDIFYYQNAGTACLMMKKGPAGQKRSWVQNSAFGR</sequence>
<comment type="caution">
    <text evidence="2">The sequence shown here is derived from an EMBL/GenBank/DDBJ whole genome shotgun (WGS) entry which is preliminary data.</text>
</comment>
<accession>A0ABT7FAQ0</accession>
<protein>
    <recommendedName>
        <fullName evidence="4">PA14 domain-containing protein</fullName>
    </recommendedName>
</protein>
<reference evidence="2 3" key="1">
    <citation type="submission" date="2023-05" db="EMBL/GenBank/DDBJ databases">
        <title>Sedimentitalea sp. nov. JM2-8.</title>
        <authorList>
            <person name="Huang J."/>
        </authorList>
    </citation>
    <scope>NUCLEOTIDE SEQUENCE [LARGE SCALE GENOMIC DNA]</scope>
    <source>
        <strain evidence="2 3">JM2-8</strain>
    </source>
</reference>
<proteinExistence type="predicted"/>
<dbReference type="EMBL" id="JASNJE010000003">
    <property type="protein sequence ID" value="MDK3072191.1"/>
    <property type="molecule type" value="Genomic_DNA"/>
</dbReference>
<dbReference type="Proteomes" id="UP001227126">
    <property type="component" value="Unassembled WGS sequence"/>
</dbReference>
<keyword evidence="3" id="KW-1185">Reference proteome</keyword>
<evidence type="ECO:0008006" key="4">
    <source>
        <dbReference type="Google" id="ProtNLM"/>
    </source>
</evidence>
<dbReference type="RefSeq" id="WP_284484135.1">
    <property type="nucleotide sequence ID" value="NZ_JASNJE010000003.1"/>
</dbReference>
<evidence type="ECO:0000313" key="2">
    <source>
        <dbReference type="EMBL" id="MDK3072191.1"/>
    </source>
</evidence>
<feature type="chain" id="PRO_5047531622" description="PA14 domain-containing protein" evidence="1">
    <location>
        <begin position="23"/>
        <end position="191"/>
    </location>
</feature>
<organism evidence="2 3">
    <name type="scientific">Sedimentitalea xiamensis</name>
    <dbReference type="NCBI Taxonomy" id="3050037"/>
    <lineage>
        <taxon>Bacteria</taxon>
        <taxon>Pseudomonadati</taxon>
        <taxon>Pseudomonadota</taxon>
        <taxon>Alphaproteobacteria</taxon>
        <taxon>Rhodobacterales</taxon>
        <taxon>Paracoccaceae</taxon>
        <taxon>Sedimentitalea</taxon>
    </lineage>
</organism>
<evidence type="ECO:0000313" key="3">
    <source>
        <dbReference type="Proteomes" id="UP001227126"/>
    </source>
</evidence>
<name>A0ABT7FAQ0_9RHOB</name>
<gene>
    <name evidence="2" type="ORF">QO034_03630</name>
</gene>
<keyword evidence="1" id="KW-0732">Signal</keyword>
<evidence type="ECO:0000256" key="1">
    <source>
        <dbReference type="SAM" id="SignalP"/>
    </source>
</evidence>
<feature type="signal peptide" evidence="1">
    <location>
        <begin position="1"/>
        <end position="22"/>
    </location>
</feature>